<organism evidence="7 8">
    <name type="scientific">Anthostomella pinea</name>
    <dbReference type="NCBI Taxonomy" id="933095"/>
    <lineage>
        <taxon>Eukaryota</taxon>
        <taxon>Fungi</taxon>
        <taxon>Dikarya</taxon>
        <taxon>Ascomycota</taxon>
        <taxon>Pezizomycotina</taxon>
        <taxon>Sordariomycetes</taxon>
        <taxon>Xylariomycetidae</taxon>
        <taxon>Xylariales</taxon>
        <taxon>Xylariaceae</taxon>
        <taxon>Anthostomella</taxon>
    </lineage>
</organism>
<proteinExistence type="inferred from homology"/>
<keyword evidence="5 6" id="KW-0472">Membrane</keyword>
<comment type="caution">
    <text evidence="7">The sequence shown here is derived from an EMBL/GenBank/DDBJ whole genome shotgun (WGS) entry which is preliminary data.</text>
</comment>
<name>A0AAI8V941_9PEZI</name>
<accession>A0AAI8V941</accession>
<comment type="function">
    <text evidence="6">Subunit of the oligosaccharyl transferase (OST) complex that catalyzes the initial transfer of a defined glycan (Glc(3)Man(9)GlcNAc(2) in eukaryotes) from the lipid carrier dolichol-pyrophosphate to an asparagine residue within an Asn-X-Ser/Thr consensus motif in nascent polypeptide chains, the first step in protein N-glycosylation. N-glycosylation occurs cotranslationally and the complex associates with the Sec61 complex at the channel-forming translocon complex that mediates protein translocation across the endoplasmic reticulum (ER). All subunits are required for a maximal enzyme activity.</text>
</comment>
<keyword evidence="4 6" id="KW-1133">Transmembrane helix</keyword>
<evidence type="ECO:0000313" key="8">
    <source>
        <dbReference type="Proteomes" id="UP001295740"/>
    </source>
</evidence>
<keyword evidence="8" id="KW-1185">Reference proteome</keyword>
<dbReference type="Proteomes" id="UP001295740">
    <property type="component" value="Unassembled WGS sequence"/>
</dbReference>
<evidence type="ECO:0000313" key="7">
    <source>
        <dbReference type="EMBL" id="CAJ2500080.1"/>
    </source>
</evidence>
<dbReference type="InterPro" id="IPR007915">
    <property type="entry name" value="TMEM258/Ost5"/>
</dbReference>
<protein>
    <recommendedName>
        <fullName evidence="6">Dolichyl-diphosphooligosaccharide-protein glycosyltransferase subunit OST5</fullName>
    </recommendedName>
</protein>
<comment type="similarity">
    <text evidence="2 6">Belongs to the OST5 family.</text>
</comment>
<evidence type="ECO:0000256" key="4">
    <source>
        <dbReference type="ARBA" id="ARBA00022989"/>
    </source>
</evidence>
<evidence type="ECO:0000256" key="6">
    <source>
        <dbReference type="RuleBase" id="RU367008"/>
    </source>
</evidence>
<sequence>MDSSLHEIWQTAPGSPFLPTVGKGSQFLVGFALLLLGLSLTGAFAFNRSLVTLPALGIPASLAIAFGTVYMFCAVGVYV</sequence>
<comment type="subcellular location">
    <subcellularLocation>
        <location evidence="1 6">Membrane</location>
        <topology evidence="1 6">Multi-pass membrane protein</topology>
    </subcellularLocation>
</comment>
<dbReference type="Pfam" id="PF05251">
    <property type="entry name" value="Ost5"/>
    <property type="match status" value="1"/>
</dbReference>
<comment type="subunit">
    <text evidence="6">Component of the oligosaccharyltransferase (OST) complex.</text>
</comment>
<dbReference type="GO" id="GO:0006487">
    <property type="term" value="P:protein N-linked glycosylation"/>
    <property type="evidence" value="ECO:0007669"/>
    <property type="project" value="UniProtKB-UniRule"/>
</dbReference>
<dbReference type="AlphaFoldDB" id="A0AAI8V941"/>
<evidence type="ECO:0000256" key="3">
    <source>
        <dbReference type="ARBA" id="ARBA00022692"/>
    </source>
</evidence>
<gene>
    <name evidence="7" type="ORF">KHLLAP_LOCUS548</name>
</gene>
<feature type="transmembrane region" description="Helical" evidence="6">
    <location>
        <begin position="27"/>
        <end position="46"/>
    </location>
</feature>
<reference evidence="7" key="1">
    <citation type="submission" date="2023-10" db="EMBL/GenBank/DDBJ databases">
        <authorList>
            <person name="Hackl T."/>
        </authorList>
    </citation>
    <scope>NUCLEOTIDE SEQUENCE</scope>
</reference>
<dbReference type="GO" id="GO:0008250">
    <property type="term" value="C:oligosaccharyltransferase complex"/>
    <property type="evidence" value="ECO:0007669"/>
    <property type="project" value="UniProtKB-UniRule"/>
</dbReference>
<feature type="transmembrane region" description="Helical" evidence="6">
    <location>
        <begin position="58"/>
        <end position="78"/>
    </location>
</feature>
<evidence type="ECO:0000256" key="5">
    <source>
        <dbReference type="ARBA" id="ARBA00023136"/>
    </source>
</evidence>
<evidence type="ECO:0000256" key="1">
    <source>
        <dbReference type="ARBA" id="ARBA00004141"/>
    </source>
</evidence>
<evidence type="ECO:0000256" key="2">
    <source>
        <dbReference type="ARBA" id="ARBA00009825"/>
    </source>
</evidence>
<dbReference type="EMBL" id="CAUWAG010000003">
    <property type="protein sequence ID" value="CAJ2500080.1"/>
    <property type="molecule type" value="Genomic_DNA"/>
</dbReference>
<keyword evidence="3 6" id="KW-0812">Transmembrane</keyword>